<dbReference type="EC" id="2.7.1.148" evidence="2 9"/>
<dbReference type="Gene3D" id="3.30.70.890">
    <property type="entry name" value="GHMP kinase, C-terminal domain"/>
    <property type="match status" value="1"/>
</dbReference>
<dbReference type="SUPFAM" id="SSF54211">
    <property type="entry name" value="Ribosomal protein S5 domain 2-like"/>
    <property type="match status" value="1"/>
</dbReference>
<dbReference type="GO" id="GO:0005524">
    <property type="term" value="F:ATP binding"/>
    <property type="evidence" value="ECO:0007669"/>
    <property type="project" value="UniProtKB-UniRule"/>
</dbReference>
<dbReference type="SUPFAM" id="SSF55060">
    <property type="entry name" value="GHMP Kinase, C-terminal domain"/>
    <property type="match status" value="1"/>
</dbReference>
<accession>A0A1C3ELT3</accession>
<evidence type="ECO:0000256" key="5">
    <source>
        <dbReference type="ARBA" id="ARBA00022741"/>
    </source>
</evidence>
<evidence type="ECO:0000259" key="11">
    <source>
        <dbReference type="Pfam" id="PF08544"/>
    </source>
</evidence>
<reference evidence="12 13" key="1">
    <citation type="submission" date="2016-05" db="EMBL/GenBank/DDBJ databases">
        <title>Genomic and physiological characterization of Planctopirus sp. isolated from fresh water lake.</title>
        <authorList>
            <person name="Subhash Y."/>
            <person name="Ramana C."/>
        </authorList>
    </citation>
    <scope>NUCLEOTIDE SEQUENCE [LARGE SCALE GENOMIC DNA]</scope>
    <source>
        <strain evidence="12 13">JC280</strain>
    </source>
</reference>
<dbReference type="Gene3D" id="3.30.230.10">
    <property type="match status" value="1"/>
</dbReference>
<evidence type="ECO:0000256" key="7">
    <source>
        <dbReference type="ARBA" id="ARBA00022840"/>
    </source>
</evidence>
<name>A0A1C3ELT3_9PLAN</name>
<evidence type="ECO:0000256" key="4">
    <source>
        <dbReference type="ARBA" id="ARBA00022679"/>
    </source>
</evidence>
<keyword evidence="4 9" id="KW-0808">Transferase</keyword>
<evidence type="ECO:0000256" key="2">
    <source>
        <dbReference type="ARBA" id="ARBA00012052"/>
    </source>
</evidence>
<evidence type="ECO:0000259" key="10">
    <source>
        <dbReference type="Pfam" id="PF00288"/>
    </source>
</evidence>
<feature type="active site" evidence="9">
    <location>
        <position position="17"/>
    </location>
</feature>
<dbReference type="PIRSF" id="PIRSF010376">
    <property type="entry name" value="IspE"/>
    <property type="match status" value="1"/>
</dbReference>
<gene>
    <name evidence="9" type="primary">ispE</name>
    <name evidence="12" type="ORF">A6X21_17570</name>
</gene>
<evidence type="ECO:0000256" key="6">
    <source>
        <dbReference type="ARBA" id="ARBA00022777"/>
    </source>
</evidence>
<evidence type="ECO:0000313" key="12">
    <source>
        <dbReference type="EMBL" id="ODA34180.1"/>
    </source>
</evidence>
<dbReference type="PANTHER" id="PTHR43527">
    <property type="entry name" value="4-DIPHOSPHOCYTIDYL-2-C-METHYL-D-ERYTHRITOL KINASE, CHLOROPLASTIC"/>
    <property type="match status" value="1"/>
</dbReference>
<keyword evidence="9" id="KW-0414">Isoprene biosynthesis</keyword>
<comment type="caution">
    <text evidence="12">The sequence shown here is derived from an EMBL/GenBank/DDBJ whole genome shotgun (WGS) entry which is preliminary data.</text>
</comment>
<organism evidence="12 13">
    <name type="scientific">Planctopirus hydrillae</name>
    <dbReference type="NCBI Taxonomy" id="1841610"/>
    <lineage>
        <taxon>Bacteria</taxon>
        <taxon>Pseudomonadati</taxon>
        <taxon>Planctomycetota</taxon>
        <taxon>Planctomycetia</taxon>
        <taxon>Planctomycetales</taxon>
        <taxon>Planctomycetaceae</taxon>
        <taxon>Planctopirus</taxon>
    </lineage>
</organism>
<dbReference type="HAMAP" id="MF_00061">
    <property type="entry name" value="IspE"/>
    <property type="match status" value="1"/>
</dbReference>
<dbReference type="EMBL" id="LYDR01000043">
    <property type="protein sequence ID" value="ODA34180.1"/>
    <property type="molecule type" value="Genomic_DNA"/>
</dbReference>
<dbReference type="InterPro" id="IPR014721">
    <property type="entry name" value="Ribsml_uS5_D2-typ_fold_subgr"/>
</dbReference>
<dbReference type="InterPro" id="IPR013750">
    <property type="entry name" value="GHMP_kinase_C_dom"/>
</dbReference>
<feature type="active site" evidence="9">
    <location>
        <position position="160"/>
    </location>
</feature>
<dbReference type="OrthoDB" id="9809438at2"/>
<dbReference type="Pfam" id="PF08544">
    <property type="entry name" value="GHMP_kinases_C"/>
    <property type="match status" value="1"/>
</dbReference>
<proteinExistence type="inferred from homology"/>
<keyword evidence="6 9" id="KW-0418">Kinase</keyword>
<dbReference type="InterPro" id="IPR020568">
    <property type="entry name" value="Ribosomal_Su5_D2-typ_SF"/>
</dbReference>
<sequence length="308" mass="33078">MHLQQSENRLIVQAPAKLNLSLRILARRPDGFHEIETVMVSIQHYDTLTFAPSSQVHIAFRFEDLTHHSLAAATHSSVDETAVVPQDHTNLVVRAALLLKEYANVNYGAEILLQKRIPAAAGLAGGSSDAAATLAALNQLWNLRLTLQELSQLASQLGSDIPFFLCGKPMAVCRGRGEIIEPVELQEKLWFVVAKPPAGLSTALVYRHCQPTQESPSIAPLLSSLANGDQISAAHALHNGLQAAAVELCPAIRQLESTFANLDVIAHQMSGSGTAYFGWCRSEAAAQTAAQQLTHLGLAQVFVACSGL</sequence>
<dbReference type="AlphaFoldDB" id="A0A1C3ELT3"/>
<evidence type="ECO:0000313" key="13">
    <source>
        <dbReference type="Proteomes" id="UP000094828"/>
    </source>
</evidence>
<keyword evidence="13" id="KW-1185">Reference proteome</keyword>
<feature type="domain" description="GHMP kinase C-terminal" evidence="11">
    <location>
        <begin position="222"/>
        <end position="294"/>
    </location>
</feature>
<dbReference type="GO" id="GO:0050515">
    <property type="term" value="F:4-(cytidine 5'-diphospho)-2-C-methyl-D-erythritol kinase activity"/>
    <property type="evidence" value="ECO:0007669"/>
    <property type="project" value="UniProtKB-UniRule"/>
</dbReference>
<feature type="binding site" evidence="9">
    <location>
        <begin position="118"/>
        <end position="128"/>
    </location>
    <ligand>
        <name>ATP</name>
        <dbReference type="ChEBI" id="CHEBI:30616"/>
    </ligand>
</feature>
<evidence type="ECO:0000256" key="8">
    <source>
        <dbReference type="ARBA" id="ARBA00032554"/>
    </source>
</evidence>
<dbReference type="GO" id="GO:0019288">
    <property type="term" value="P:isopentenyl diphosphate biosynthetic process, methylerythritol 4-phosphate pathway"/>
    <property type="evidence" value="ECO:0007669"/>
    <property type="project" value="UniProtKB-UniRule"/>
</dbReference>
<dbReference type="Pfam" id="PF00288">
    <property type="entry name" value="GHMP_kinases_N"/>
    <property type="match status" value="1"/>
</dbReference>
<dbReference type="UniPathway" id="UPA00056">
    <property type="reaction ID" value="UER00094"/>
</dbReference>
<dbReference type="RefSeq" id="WP_068846674.1">
    <property type="nucleotide sequence ID" value="NZ_LYDR01000043.1"/>
</dbReference>
<dbReference type="InterPro" id="IPR006204">
    <property type="entry name" value="GHMP_kinase_N_dom"/>
</dbReference>
<keyword evidence="7 9" id="KW-0067">ATP-binding</keyword>
<comment type="catalytic activity">
    <reaction evidence="9">
        <text>4-CDP-2-C-methyl-D-erythritol + ATP = 4-CDP-2-C-methyl-D-erythritol 2-phosphate + ADP + H(+)</text>
        <dbReference type="Rhea" id="RHEA:18437"/>
        <dbReference type="ChEBI" id="CHEBI:15378"/>
        <dbReference type="ChEBI" id="CHEBI:30616"/>
        <dbReference type="ChEBI" id="CHEBI:57823"/>
        <dbReference type="ChEBI" id="CHEBI:57919"/>
        <dbReference type="ChEBI" id="CHEBI:456216"/>
        <dbReference type="EC" id="2.7.1.148"/>
    </reaction>
</comment>
<dbReference type="STRING" id="1841610.A6X21_17570"/>
<comment type="function">
    <text evidence="9">Catalyzes the phosphorylation of the position 2 hydroxy group of 4-diphosphocytidyl-2C-methyl-D-erythritol.</text>
</comment>
<comment type="pathway">
    <text evidence="9">Isoprenoid biosynthesis; isopentenyl diphosphate biosynthesis via DXP pathway; isopentenyl diphosphate from 1-deoxy-D-xylulose 5-phosphate: step 3/6.</text>
</comment>
<dbReference type="InterPro" id="IPR004424">
    <property type="entry name" value="IspE"/>
</dbReference>
<dbReference type="Proteomes" id="UP000094828">
    <property type="component" value="Unassembled WGS sequence"/>
</dbReference>
<keyword evidence="5 9" id="KW-0547">Nucleotide-binding</keyword>
<feature type="domain" description="GHMP kinase N-terminal" evidence="10">
    <location>
        <begin position="90"/>
        <end position="168"/>
    </location>
</feature>
<protein>
    <recommendedName>
        <fullName evidence="3 9">4-diphosphocytidyl-2-C-methyl-D-erythritol kinase</fullName>
        <shortName evidence="9">CMK</shortName>
        <ecNumber evidence="2 9">2.7.1.148</ecNumber>
    </recommendedName>
    <alternativeName>
        <fullName evidence="8 9">4-(cytidine-5'-diphospho)-2-C-methyl-D-erythritol kinase</fullName>
    </alternativeName>
</protein>
<evidence type="ECO:0000256" key="9">
    <source>
        <dbReference type="HAMAP-Rule" id="MF_00061"/>
    </source>
</evidence>
<dbReference type="GO" id="GO:0016114">
    <property type="term" value="P:terpenoid biosynthetic process"/>
    <property type="evidence" value="ECO:0007669"/>
    <property type="project" value="UniProtKB-UniRule"/>
</dbReference>
<comment type="similarity">
    <text evidence="1 9">Belongs to the GHMP kinase family. IspE subfamily.</text>
</comment>
<evidence type="ECO:0000256" key="1">
    <source>
        <dbReference type="ARBA" id="ARBA00009684"/>
    </source>
</evidence>
<dbReference type="PANTHER" id="PTHR43527:SF2">
    <property type="entry name" value="4-DIPHOSPHOCYTIDYL-2-C-METHYL-D-ERYTHRITOL KINASE, CHLOROPLASTIC"/>
    <property type="match status" value="1"/>
</dbReference>
<evidence type="ECO:0000256" key="3">
    <source>
        <dbReference type="ARBA" id="ARBA00017473"/>
    </source>
</evidence>
<dbReference type="NCBIfam" id="TIGR00154">
    <property type="entry name" value="ispE"/>
    <property type="match status" value="1"/>
</dbReference>
<dbReference type="InterPro" id="IPR036554">
    <property type="entry name" value="GHMP_kinase_C_sf"/>
</dbReference>